<sequence length="284" mass="30362">MSFDLHTHSTVSDGTESPAHVVSEAARAGLAGLALTDHDSTAGWDEARAAAESHGLRFIPGSEITSKSQGTSVHMLSYLHDPKDVGMVELNATARGGRVERAKRICERLAEDFPITWDSVLEHVGEDATIGRPHLADALVAVGAVPDRGTAFHRYLHKGSKYYVGQDSPHPVEVISTVRAAGGVPVIAHAMAATRGGTLSMTELEELVEAGMCGVEVHHRDNTAEGRQLLLDLAARHDLIVTGSSDYHGLSGKPNRLGENCTDRQQLQRILELGTGARAYNGTR</sequence>
<dbReference type="Gene3D" id="3.20.20.140">
    <property type="entry name" value="Metal-dependent hydrolases"/>
    <property type="match status" value="1"/>
</dbReference>
<dbReference type="AlphaFoldDB" id="A0A7W5TQL5"/>
<dbReference type="Pfam" id="PF02811">
    <property type="entry name" value="PHP"/>
    <property type="match status" value="1"/>
</dbReference>
<evidence type="ECO:0000313" key="2">
    <source>
        <dbReference type="EMBL" id="MBB3667935.1"/>
    </source>
</evidence>
<dbReference type="SUPFAM" id="SSF89550">
    <property type="entry name" value="PHP domain-like"/>
    <property type="match status" value="1"/>
</dbReference>
<accession>A0A7W5TQL5</accession>
<dbReference type="Proteomes" id="UP000547528">
    <property type="component" value="Unassembled WGS sequence"/>
</dbReference>
<dbReference type="Gene3D" id="1.10.150.650">
    <property type="match status" value="1"/>
</dbReference>
<keyword evidence="3" id="KW-1185">Reference proteome</keyword>
<dbReference type="GO" id="GO:0004534">
    <property type="term" value="F:5'-3' RNA exonuclease activity"/>
    <property type="evidence" value="ECO:0007669"/>
    <property type="project" value="TreeGrafter"/>
</dbReference>
<gene>
    <name evidence="2" type="ORF">FHX47_001558</name>
</gene>
<dbReference type="InterPro" id="IPR004013">
    <property type="entry name" value="PHP_dom"/>
</dbReference>
<dbReference type="PANTHER" id="PTHR42924:SF3">
    <property type="entry name" value="POLYMERASE_HISTIDINOL PHOSPHATASE N-TERMINAL DOMAIN-CONTAINING PROTEIN"/>
    <property type="match status" value="1"/>
</dbReference>
<evidence type="ECO:0000313" key="3">
    <source>
        <dbReference type="Proteomes" id="UP000547528"/>
    </source>
</evidence>
<proteinExistence type="predicted"/>
<protein>
    <recommendedName>
        <fullName evidence="1">Polymerase/histidinol phosphatase N-terminal domain-containing protein</fullName>
    </recommendedName>
</protein>
<dbReference type="InterPro" id="IPR016195">
    <property type="entry name" value="Pol/histidinol_Pase-like"/>
</dbReference>
<name>A0A7W5TQL5_9MICC</name>
<dbReference type="InterPro" id="IPR003141">
    <property type="entry name" value="Pol/His_phosphatase_N"/>
</dbReference>
<feature type="domain" description="Polymerase/histidinol phosphatase N-terminal" evidence="1">
    <location>
        <begin position="3"/>
        <end position="68"/>
    </location>
</feature>
<dbReference type="GO" id="GO:0035312">
    <property type="term" value="F:5'-3' DNA exonuclease activity"/>
    <property type="evidence" value="ECO:0007669"/>
    <property type="project" value="TreeGrafter"/>
</dbReference>
<dbReference type="RefSeq" id="WP_183358350.1">
    <property type="nucleotide sequence ID" value="NZ_BAABKR010000011.1"/>
</dbReference>
<evidence type="ECO:0000259" key="1">
    <source>
        <dbReference type="SMART" id="SM00481"/>
    </source>
</evidence>
<organism evidence="2 3">
    <name type="scientific">Garicola koreensis</name>
    <dbReference type="NCBI Taxonomy" id="1262554"/>
    <lineage>
        <taxon>Bacteria</taxon>
        <taxon>Bacillati</taxon>
        <taxon>Actinomycetota</taxon>
        <taxon>Actinomycetes</taxon>
        <taxon>Micrococcales</taxon>
        <taxon>Micrococcaceae</taxon>
        <taxon>Garicola</taxon>
    </lineage>
</organism>
<dbReference type="SMART" id="SM00481">
    <property type="entry name" value="POLIIIAc"/>
    <property type="match status" value="1"/>
</dbReference>
<dbReference type="InterPro" id="IPR052018">
    <property type="entry name" value="PHP_domain"/>
</dbReference>
<reference evidence="2 3" key="1">
    <citation type="submission" date="2020-08" db="EMBL/GenBank/DDBJ databases">
        <title>Sequencing the genomes of 1000 actinobacteria strains.</title>
        <authorList>
            <person name="Klenk H.-P."/>
        </authorList>
    </citation>
    <scope>NUCLEOTIDE SEQUENCE [LARGE SCALE GENOMIC DNA]</scope>
    <source>
        <strain evidence="2 3">DSM 28238</strain>
    </source>
</reference>
<comment type="caution">
    <text evidence="2">The sequence shown here is derived from an EMBL/GenBank/DDBJ whole genome shotgun (WGS) entry which is preliminary data.</text>
</comment>
<dbReference type="CDD" id="cd07438">
    <property type="entry name" value="PHP_HisPPase_AMP"/>
    <property type="match status" value="1"/>
</dbReference>
<dbReference type="PANTHER" id="PTHR42924">
    <property type="entry name" value="EXONUCLEASE"/>
    <property type="match status" value="1"/>
</dbReference>
<dbReference type="EMBL" id="JACIBT010000005">
    <property type="protein sequence ID" value="MBB3667935.1"/>
    <property type="molecule type" value="Genomic_DNA"/>
</dbReference>